<name>A0ABY4MZZ3_9MICO</name>
<dbReference type="EMBL" id="CP097160">
    <property type="protein sequence ID" value="UQN16023.1"/>
    <property type="molecule type" value="Genomic_DNA"/>
</dbReference>
<feature type="transmembrane region" description="Helical" evidence="2">
    <location>
        <begin position="37"/>
        <end position="55"/>
    </location>
</feature>
<evidence type="ECO:0000256" key="1">
    <source>
        <dbReference type="SAM" id="MobiDB-lite"/>
    </source>
</evidence>
<gene>
    <name evidence="3" type="ORF">M3M28_06165</name>
</gene>
<sequence>MPRNSSPNAEPDRHYQGERLGLPKAGPGSMAGFGRRLAGLAIDWGVAVAIAYFAFDYNPVAIMGIFIGLSWLGIALLGGSLGHLLCGMRLNTVAGATPGWWRPLVRQVLVMLVLPPLVADVDGRGMHDVLTGLVLRRYVRS</sequence>
<feature type="transmembrane region" description="Helical" evidence="2">
    <location>
        <begin position="61"/>
        <end position="81"/>
    </location>
</feature>
<feature type="region of interest" description="Disordered" evidence="1">
    <location>
        <begin position="1"/>
        <end position="23"/>
    </location>
</feature>
<evidence type="ECO:0000313" key="3">
    <source>
        <dbReference type="EMBL" id="UQN16023.1"/>
    </source>
</evidence>
<reference evidence="3" key="1">
    <citation type="submission" date="2022-05" db="EMBL/GenBank/DDBJ databases">
        <title>Complete genome sequence of toluene-degrading Gulosibacter sediminis strain ACHW.36C.</title>
        <authorList>
            <person name="Wai A.C."/>
            <person name="Lai G.K."/>
            <person name="Griffin S.D."/>
            <person name="Leung F.C."/>
        </authorList>
    </citation>
    <scope>NUCLEOTIDE SEQUENCE [LARGE SCALE GENOMIC DNA]</scope>
    <source>
        <strain evidence="3">ACHW.36C</strain>
    </source>
</reference>
<keyword evidence="2" id="KW-0472">Membrane</keyword>
<evidence type="ECO:0000256" key="2">
    <source>
        <dbReference type="SAM" id="Phobius"/>
    </source>
</evidence>
<dbReference type="PIRSF" id="PIRSF021697">
    <property type="entry name" value="UCP021697"/>
    <property type="match status" value="1"/>
</dbReference>
<protein>
    <submittedName>
        <fullName evidence="3">RDD family protein</fullName>
    </submittedName>
</protein>
<organism evidence="3">
    <name type="scientific">Gulosibacter sediminis</name>
    <dbReference type="NCBI Taxonomy" id="1729695"/>
    <lineage>
        <taxon>Bacteria</taxon>
        <taxon>Bacillati</taxon>
        <taxon>Actinomycetota</taxon>
        <taxon>Actinomycetes</taxon>
        <taxon>Micrococcales</taxon>
        <taxon>Microbacteriaceae</taxon>
        <taxon>Gulosibacter</taxon>
    </lineage>
</organism>
<proteinExistence type="predicted"/>
<dbReference type="InterPro" id="IPR016795">
    <property type="entry name" value="UCP021697"/>
</dbReference>
<accession>A0ABY4MZZ3</accession>
<keyword evidence="2" id="KW-1133">Transmembrane helix</keyword>
<keyword evidence="2" id="KW-0812">Transmembrane</keyword>